<dbReference type="Gene3D" id="3.30.530.20">
    <property type="match status" value="1"/>
</dbReference>
<evidence type="ECO:0000313" key="2">
    <source>
        <dbReference type="Proteomes" id="UP001225605"/>
    </source>
</evidence>
<dbReference type="Pfam" id="PF10604">
    <property type="entry name" value="Polyketide_cyc2"/>
    <property type="match status" value="1"/>
</dbReference>
<dbReference type="RefSeq" id="WP_306750183.1">
    <property type="nucleotide sequence ID" value="NZ_NSDM01000019.1"/>
</dbReference>
<keyword evidence="2" id="KW-1185">Reference proteome</keyword>
<sequence>MGLNHYRFRSTWSLDEPPALVHEVLADLAGYPRWWREVRGGRRLDDDTAELRLRSVLPYELVVVLRRDVDDPAVGVLRAVLSGDMDGTATWRVAPEGGGTRLVYEQEVVVRRRLLRLLAPVARPLLVANHALMMRSGLRGLRARLAGERTAWYSSRSRDQ</sequence>
<comment type="caution">
    <text evidence="1">The sequence shown here is derived from an EMBL/GenBank/DDBJ whole genome shotgun (WGS) entry which is preliminary data.</text>
</comment>
<reference evidence="1 2" key="1">
    <citation type="submission" date="2017-06" db="EMBL/GenBank/DDBJ databases">
        <title>Cultured bacterium strain Saccharothrix yanglingensis Hhs.015.</title>
        <authorList>
            <person name="Xia Y."/>
        </authorList>
    </citation>
    <scope>NUCLEOTIDE SEQUENCE [LARGE SCALE GENOMIC DNA]</scope>
    <source>
        <strain evidence="1 2">Hhs.015</strain>
    </source>
</reference>
<dbReference type="SUPFAM" id="SSF55961">
    <property type="entry name" value="Bet v1-like"/>
    <property type="match status" value="1"/>
</dbReference>
<protein>
    <submittedName>
        <fullName evidence="1">Polyketide cyclase</fullName>
    </submittedName>
</protein>
<dbReference type="Proteomes" id="UP001225605">
    <property type="component" value="Unassembled WGS sequence"/>
</dbReference>
<evidence type="ECO:0000313" key="1">
    <source>
        <dbReference type="EMBL" id="MDQ2588532.1"/>
    </source>
</evidence>
<dbReference type="EMBL" id="NSDM01000019">
    <property type="protein sequence ID" value="MDQ2588532.1"/>
    <property type="molecule type" value="Genomic_DNA"/>
</dbReference>
<accession>A0ABU0X8R7</accession>
<proteinExistence type="predicted"/>
<organism evidence="1 2">
    <name type="scientific">Saccharothrix yanglingensis</name>
    <dbReference type="NCBI Taxonomy" id="659496"/>
    <lineage>
        <taxon>Bacteria</taxon>
        <taxon>Bacillati</taxon>
        <taxon>Actinomycetota</taxon>
        <taxon>Actinomycetes</taxon>
        <taxon>Pseudonocardiales</taxon>
        <taxon>Pseudonocardiaceae</taxon>
        <taxon>Saccharothrix</taxon>
    </lineage>
</organism>
<name>A0ABU0X8R7_9PSEU</name>
<gene>
    <name evidence="1" type="ORF">CKY47_32175</name>
</gene>
<dbReference type="InterPro" id="IPR023393">
    <property type="entry name" value="START-like_dom_sf"/>
</dbReference>
<dbReference type="InterPro" id="IPR019587">
    <property type="entry name" value="Polyketide_cyclase/dehydratase"/>
</dbReference>